<dbReference type="Proteomes" id="UP000053558">
    <property type="component" value="Unassembled WGS sequence"/>
</dbReference>
<dbReference type="KEGG" id="cput:CONPUDRAFT_167130"/>
<dbReference type="RefSeq" id="XP_007771020.1">
    <property type="nucleotide sequence ID" value="XM_007772830.1"/>
</dbReference>
<dbReference type="InterPro" id="IPR001223">
    <property type="entry name" value="Glyco_hydro18_cat"/>
</dbReference>
<dbReference type="AlphaFoldDB" id="A0A5M3ML35"/>
<feature type="chain" id="PRO_5024300654" description="chitinase" evidence="10">
    <location>
        <begin position="24"/>
        <end position="376"/>
    </location>
</feature>
<feature type="domain" description="GH18" evidence="11">
    <location>
        <begin position="57"/>
        <end position="331"/>
    </location>
</feature>
<keyword evidence="5" id="KW-0119">Carbohydrate metabolism</keyword>
<protein>
    <recommendedName>
        <fullName evidence="2">chitinase</fullName>
        <ecNumber evidence="2">3.2.1.14</ecNumber>
    </recommendedName>
</protein>
<evidence type="ECO:0000256" key="7">
    <source>
        <dbReference type="ARBA" id="ARBA00023326"/>
    </source>
</evidence>
<dbReference type="Pfam" id="PF00704">
    <property type="entry name" value="Glyco_hydro_18"/>
    <property type="match status" value="1"/>
</dbReference>
<evidence type="ECO:0000256" key="6">
    <source>
        <dbReference type="ARBA" id="ARBA00023295"/>
    </source>
</evidence>
<evidence type="ECO:0000256" key="2">
    <source>
        <dbReference type="ARBA" id="ARBA00012729"/>
    </source>
</evidence>
<dbReference type="Gene3D" id="3.20.20.80">
    <property type="entry name" value="Glycosidases"/>
    <property type="match status" value="1"/>
</dbReference>
<keyword evidence="3 8" id="KW-0378">Hydrolase</keyword>
<dbReference type="OMA" id="MAFQFPN"/>
<evidence type="ECO:0000256" key="1">
    <source>
        <dbReference type="ARBA" id="ARBA00000822"/>
    </source>
</evidence>
<keyword evidence="4" id="KW-0146">Chitin degradation</keyword>
<evidence type="ECO:0000259" key="11">
    <source>
        <dbReference type="PROSITE" id="PS51910"/>
    </source>
</evidence>
<evidence type="ECO:0000313" key="13">
    <source>
        <dbReference type="Proteomes" id="UP000053558"/>
    </source>
</evidence>
<dbReference type="InterPro" id="IPR017853">
    <property type="entry name" value="GH"/>
</dbReference>
<comment type="caution">
    <text evidence="12">The sequence shown here is derived from an EMBL/GenBank/DDBJ whole genome shotgun (WGS) entry which is preliminary data.</text>
</comment>
<organism evidence="12 13">
    <name type="scientific">Coniophora puteana (strain RWD-64-598)</name>
    <name type="common">Brown rot fungus</name>
    <dbReference type="NCBI Taxonomy" id="741705"/>
    <lineage>
        <taxon>Eukaryota</taxon>
        <taxon>Fungi</taxon>
        <taxon>Dikarya</taxon>
        <taxon>Basidiomycota</taxon>
        <taxon>Agaricomycotina</taxon>
        <taxon>Agaricomycetes</taxon>
        <taxon>Agaricomycetidae</taxon>
        <taxon>Boletales</taxon>
        <taxon>Coniophorineae</taxon>
        <taxon>Coniophoraceae</taxon>
        <taxon>Coniophora</taxon>
    </lineage>
</organism>
<evidence type="ECO:0000256" key="10">
    <source>
        <dbReference type="SAM" id="SignalP"/>
    </source>
</evidence>
<dbReference type="InterPro" id="IPR050542">
    <property type="entry name" value="Glycosyl_Hydrlase18_Chitinase"/>
</dbReference>
<keyword evidence="13" id="KW-1185">Reference proteome</keyword>
<evidence type="ECO:0000313" key="12">
    <source>
        <dbReference type="EMBL" id="EIW79375.1"/>
    </source>
</evidence>
<gene>
    <name evidence="12" type="ORF">CONPUDRAFT_167130</name>
</gene>
<evidence type="ECO:0000256" key="8">
    <source>
        <dbReference type="RuleBase" id="RU000489"/>
    </source>
</evidence>
<dbReference type="GO" id="GO:0000272">
    <property type="term" value="P:polysaccharide catabolic process"/>
    <property type="evidence" value="ECO:0007669"/>
    <property type="project" value="UniProtKB-KW"/>
</dbReference>
<name>A0A5M3ML35_CONPW</name>
<dbReference type="CDD" id="cd00598">
    <property type="entry name" value="GH18_chitinase-like"/>
    <property type="match status" value="1"/>
</dbReference>
<dbReference type="GeneID" id="19205707"/>
<evidence type="ECO:0000256" key="3">
    <source>
        <dbReference type="ARBA" id="ARBA00022801"/>
    </source>
</evidence>
<dbReference type="OrthoDB" id="3012298at2759"/>
<dbReference type="PANTHER" id="PTHR45708:SF49">
    <property type="entry name" value="ENDOCHITINASE"/>
    <property type="match status" value="1"/>
</dbReference>
<dbReference type="PROSITE" id="PS01095">
    <property type="entry name" value="GH18_1"/>
    <property type="match status" value="1"/>
</dbReference>
<evidence type="ECO:0000256" key="9">
    <source>
        <dbReference type="RuleBase" id="RU004453"/>
    </source>
</evidence>
<dbReference type="GO" id="GO:0006032">
    <property type="term" value="P:chitin catabolic process"/>
    <property type="evidence" value="ECO:0007669"/>
    <property type="project" value="UniProtKB-KW"/>
</dbReference>
<proteinExistence type="inferred from homology"/>
<comment type="similarity">
    <text evidence="9">Belongs to the glycosyl hydrolase 18 family.</text>
</comment>
<keyword evidence="10" id="KW-0732">Signal</keyword>
<dbReference type="PROSITE" id="PS51910">
    <property type="entry name" value="GH18_2"/>
    <property type="match status" value="1"/>
</dbReference>
<dbReference type="GO" id="GO:0008843">
    <property type="term" value="F:endochitinase activity"/>
    <property type="evidence" value="ECO:0007669"/>
    <property type="project" value="UniProtKB-EC"/>
</dbReference>
<evidence type="ECO:0000256" key="4">
    <source>
        <dbReference type="ARBA" id="ARBA00023024"/>
    </source>
</evidence>
<accession>A0A5M3ML35</accession>
<reference evidence="13" key="1">
    <citation type="journal article" date="2012" name="Science">
        <title>The Paleozoic origin of enzymatic lignin decomposition reconstructed from 31 fungal genomes.</title>
        <authorList>
            <person name="Floudas D."/>
            <person name="Binder M."/>
            <person name="Riley R."/>
            <person name="Barry K."/>
            <person name="Blanchette R.A."/>
            <person name="Henrissat B."/>
            <person name="Martinez A.T."/>
            <person name="Otillar R."/>
            <person name="Spatafora J.W."/>
            <person name="Yadav J.S."/>
            <person name="Aerts A."/>
            <person name="Benoit I."/>
            <person name="Boyd A."/>
            <person name="Carlson A."/>
            <person name="Copeland A."/>
            <person name="Coutinho P.M."/>
            <person name="de Vries R.P."/>
            <person name="Ferreira P."/>
            <person name="Findley K."/>
            <person name="Foster B."/>
            <person name="Gaskell J."/>
            <person name="Glotzer D."/>
            <person name="Gorecki P."/>
            <person name="Heitman J."/>
            <person name="Hesse C."/>
            <person name="Hori C."/>
            <person name="Igarashi K."/>
            <person name="Jurgens J.A."/>
            <person name="Kallen N."/>
            <person name="Kersten P."/>
            <person name="Kohler A."/>
            <person name="Kuees U."/>
            <person name="Kumar T.K.A."/>
            <person name="Kuo A."/>
            <person name="LaButti K."/>
            <person name="Larrondo L.F."/>
            <person name="Lindquist E."/>
            <person name="Ling A."/>
            <person name="Lombard V."/>
            <person name="Lucas S."/>
            <person name="Lundell T."/>
            <person name="Martin R."/>
            <person name="McLaughlin D.J."/>
            <person name="Morgenstern I."/>
            <person name="Morin E."/>
            <person name="Murat C."/>
            <person name="Nagy L.G."/>
            <person name="Nolan M."/>
            <person name="Ohm R.A."/>
            <person name="Patyshakuliyeva A."/>
            <person name="Rokas A."/>
            <person name="Ruiz-Duenas F.J."/>
            <person name="Sabat G."/>
            <person name="Salamov A."/>
            <person name="Samejima M."/>
            <person name="Schmutz J."/>
            <person name="Slot J.C."/>
            <person name="St John F."/>
            <person name="Stenlid J."/>
            <person name="Sun H."/>
            <person name="Sun S."/>
            <person name="Syed K."/>
            <person name="Tsang A."/>
            <person name="Wiebenga A."/>
            <person name="Young D."/>
            <person name="Pisabarro A."/>
            <person name="Eastwood D.C."/>
            <person name="Martin F."/>
            <person name="Cullen D."/>
            <person name="Grigoriev I.V."/>
            <person name="Hibbett D.S."/>
        </authorList>
    </citation>
    <scope>NUCLEOTIDE SEQUENCE [LARGE SCALE GENOMIC DNA]</scope>
    <source>
        <strain evidence="13">RWD-64-598 SS2</strain>
    </source>
</reference>
<dbReference type="PANTHER" id="PTHR45708">
    <property type="entry name" value="ENDOCHITINASE"/>
    <property type="match status" value="1"/>
</dbReference>
<keyword evidence="6 8" id="KW-0326">Glycosidase</keyword>
<dbReference type="EMBL" id="JH711581">
    <property type="protein sequence ID" value="EIW79375.1"/>
    <property type="molecule type" value="Genomic_DNA"/>
</dbReference>
<keyword evidence="7" id="KW-0624">Polysaccharide degradation</keyword>
<dbReference type="InterPro" id="IPR001579">
    <property type="entry name" value="Glyco_hydro_18_chit_AS"/>
</dbReference>
<dbReference type="SUPFAM" id="SSF51445">
    <property type="entry name" value="(Trans)glycosidases"/>
    <property type="match status" value="1"/>
</dbReference>
<comment type="catalytic activity">
    <reaction evidence="1">
        <text>Random endo-hydrolysis of N-acetyl-beta-D-glucosaminide (1-&gt;4)-beta-linkages in chitin and chitodextrins.</text>
        <dbReference type="EC" id="3.2.1.14"/>
    </reaction>
</comment>
<sequence length="376" mass="41176">MFISSTQLFATAALAALAPLSAAVPCAGSYPAEARPKSNDYRPWSTPVKGYATPSPPHFVVYSDEWVSGGQFPPTPAQISGFTVFALSFWLSSGPADNAETWVQLDNSTRSSIKSSYEQAGIKLIVSAFGSTETPASSNNDPTQTAQNLANFVKQYDLDGVDVDFEDFDAMSAGTGVQWLTTFTQALRKQLPQGQYLLTHAPVAPWFSPGMYTDNAYIQVDDNVGNLIDWYNVQFYNQGSSEYTTCNGLLYESSQTWPNSSVFQLAYTGVEMDKIVIGKPATSGDASNGYMNTTYLAQCVADAKQDGWNAGVMVWEFPDAAASWIQSVRAKSWPVSSFKKQTQQPMPAPVRGSGSQVILQGFWERVRFWSMELIQL</sequence>
<dbReference type="EC" id="3.2.1.14" evidence="2"/>
<evidence type="ECO:0000256" key="5">
    <source>
        <dbReference type="ARBA" id="ARBA00023277"/>
    </source>
</evidence>
<feature type="signal peptide" evidence="10">
    <location>
        <begin position="1"/>
        <end position="23"/>
    </location>
</feature>